<dbReference type="RefSeq" id="WP_182082416.1">
    <property type="nucleotide sequence ID" value="NZ_NWUS01000005.1"/>
</dbReference>
<accession>A0ABR5ZPY5</accession>
<sequence>MITLEMLPLPAGTSLVPGGVQTVSLQLERGEILWVTGPAEAGKTALLETIALRRPVASGAMTLLNQDAGPRITRRAHKLLQQRIGYIEAAPLFMDRLTIADNIALPLEMNHASKADIRRETQSILQWFALESHARSYPTTLSQTTRLRAACARALISQPSIILVDEPALTLCAGLRDHLLSTIRGLAKNGTTALLATQTLPVGASLEGEILHLPQHKPSPEIAGPSMPEEGVAAPHILVTRDERLLP</sequence>
<organism evidence="2 3">
    <name type="scientific">Bombella favorum</name>
    <dbReference type="NCBI Taxonomy" id="2039164"/>
    <lineage>
        <taxon>Bacteria</taxon>
        <taxon>Pseudomonadati</taxon>
        <taxon>Pseudomonadota</taxon>
        <taxon>Alphaproteobacteria</taxon>
        <taxon>Acetobacterales</taxon>
        <taxon>Acetobacteraceae</taxon>
        <taxon>Bombella</taxon>
    </lineage>
</organism>
<evidence type="ECO:0000313" key="2">
    <source>
        <dbReference type="EMBL" id="MBA5726340.1"/>
    </source>
</evidence>
<protein>
    <recommendedName>
        <fullName evidence="1">ABC transporter domain-containing protein</fullName>
    </recommendedName>
</protein>
<name>A0ABR5ZPY5_9PROT</name>
<evidence type="ECO:0000259" key="1">
    <source>
        <dbReference type="PROSITE" id="PS50893"/>
    </source>
</evidence>
<dbReference type="InterPro" id="IPR003439">
    <property type="entry name" value="ABC_transporter-like_ATP-bd"/>
</dbReference>
<dbReference type="Gene3D" id="3.40.50.300">
    <property type="entry name" value="P-loop containing nucleotide triphosphate hydrolases"/>
    <property type="match status" value="1"/>
</dbReference>
<proteinExistence type="predicted"/>
<reference evidence="2 3" key="1">
    <citation type="submission" date="2017-09" db="EMBL/GenBank/DDBJ databases">
        <authorList>
            <person name="Jakob F."/>
        </authorList>
    </citation>
    <scope>NUCLEOTIDE SEQUENCE [LARGE SCALE GENOMIC DNA]</scope>
    <source>
        <strain evidence="2 3">TMW 2.1880</strain>
    </source>
</reference>
<feature type="domain" description="ABC transporter" evidence="1">
    <location>
        <begin position="4"/>
        <end position="240"/>
    </location>
</feature>
<dbReference type="EMBL" id="NWUS01000005">
    <property type="protein sequence ID" value="MBA5726340.1"/>
    <property type="molecule type" value="Genomic_DNA"/>
</dbReference>
<dbReference type="SUPFAM" id="SSF52540">
    <property type="entry name" value="P-loop containing nucleoside triphosphate hydrolases"/>
    <property type="match status" value="1"/>
</dbReference>
<dbReference type="PANTHER" id="PTHR24220">
    <property type="entry name" value="IMPORT ATP-BINDING PROTEIN"/>
    <property type="match status" value="1"/>
</dbReference>
<keyword evidence="3" id="KW-1185">Reference proteome</keyword>
<dbReference type="PROSITE" id="PS50893">
    <property type="entry name" value="ABC_TRANSPORTER_2"/>
    <property type="match status" value="1"/>
</dbReference>
<dbReference type="InterPro" id="IPR015854">
    <property type="entry name" value="ABC_transpr_LolD-like"/>
</dbReference>
<dbReference type="Proteomes" id="UP001516390">
    <property type="component" value="Unassembled WGS sequence"/>
</dbReference>
<comment type="caution">
    <text evidence="2">The sequence shown here is derived from an EMBL/GenBank/DDBJ whole genome shotgun (WGS) entry which is preliminary data.</text>
</comment>
<evidence type="ECO:0000313" key="3">
    <source>
        <dbReference type="Proteomes" id="UP001516390"/>
    </source>
</evidence>
<dbReference type="Pfam" id="PF00005">
    <property type="entry name" value="ABC_tran"/>
    <property type="match status" value="1"/>
</dbReference>
<dbReference type="InterPro" id="IPR027417">
    <property type="entry name" value="P-loop_NTPase"/>
</dbReference>
<gene>
    <name evidence="2" type="ORF">CPA57_08695</name>
</gene>